<organism evidence="1 2">
    <name type="scientific">Avena sativa</name>
    <name type="common">Oat</name>
    <dbReference type="NCBI Taxonomy" id="4498"/>
    <lineage>
        <taxon>Eukaryota</taxon>
        <taxon>Viridiplantae</taxon>
        <taxon>Streptophyta</taxon>
        <taxon>Embryophyta</taxon>
        <taxon>Tracheophyta</taxon>
        <taxon>Spermatophyta</taxon>
        <taxon>Magnoliopsida</taxon>
        <taxon>Liliopsida</taxon>
        <taxon>Poales</taxon>
        <taxon>Poaceae</taxon>
        <taxon>BOP clade</taxon>
        <taxon>Pooideae</taxon>
        <taxon>Poodae</taxon>
        <taxon>Poeae</taxon>
        <taxon>Poeae Chloroplast Group 1 (Aveneae type)</taxon>
        <taxon>Aveninae</taxon>
        <taxon>Avena</taxon>
    </lineage>
</organism>
<reference evidence="1" key="2">
    <citation type="submission" date="2025-09" db="UniProtKB">
        <authorList>
            <consortium name="EnsemblPlants"/>
        </authorList>
    </citation>
    <scope>IDENTIFICATION</scope>
</reference>
<dbReference type="Proteomes" id="UP001732700">
    <property type="component" value="Chromosome 2A"/>
</dbReference>
<evidence type="ECO:0000313" key="2">
    <source>
        <dbReference type="Proteomes" id="UP001732700"/>
    </source>
</evidence>
<sequence>MAEAVTAAVAIGWGMKAAGWVASPIISDLFKKASSYLGFNASEKLSELEPKILLLERVIGAVEGSPYRPRLEGLYSKLKSAFYEAEEILDDVEYYRLEKKIQDDKLKSESEAAGPSRRLKQIWSSVAKSSPLKPQESGLSKIELKKRLDKIEVVINDACKVLELMNLPSISVANQSHVAANSRGSVTTSRPLSMVIGRDEDCDKVVAMLHEKEEDSQPDTNSAPCYSVVGIHGIGGSGKSTLAQLVCAREKKDGHFDLVMWIHVSQDFSVDTIFMEMFEAAAGTSCPQLKNRDTLQDMLEKKLSGKRFLLVLDDIWYNIRDVMQSDNLQQILSPLKAGEAGSKILVTSRTEDALLALGAAKQRCIPLPVLDEDVFWNLLMHYALHGVPVGDHARRILGDIGKEIAKKLKGSPLAARIIGGQLHIRQNVEFWRSVRDRDLLNETMGALWWSYHHLHEEVKRCFAYCSLFPRRRRLKRDELVRLWAAEGFATCTSEGEGMEDVCQEYFDELVSASFLQLKAKKEPHEKDYYLVHDLLHDLAEKAAGSDCFRIEKCWRLDGKCPPDVRHVFVEYFNEELITKKICKLDNLRTLFIDSGWNGAEEEVLKCMFGRLRKLRVLNIPLNKASSLSSDVVRVPACIGQLRHLRYLAFQTAQYSTSISMVVPATLSKLYHMQVLDFGGITGVVVTSCEGLINLRHVVFKQDVDIPSIGRLTSLQTMGAFNVRKEPGYELKQLGNLNKLRGELVIRGLEKVESKAEALEANLADKEGLTTLKLSWNCGGDGASPEVEAEVLEGLCPPKDLTSLTISNYKGPRYPSWMHNGGPKHVNHLMLEECSPKPGPELGRFCTHLRELIIRCCSWDALPDCMEHLTSLQRLEISHCYNIRSLPAPPRSLQHLSLQFCHEVSMSLCCMEHLTSLQRLEISHCYNIRLPALPPSVEHLRLINCPEVSMSSCSMEHLTSLQSLKISLCKKILSLPVLPQSIKNFELWTSDEVLASSCKTVGDPDWQKIKHIPHALIDGQYYSAGSRSRWEAKSPLPNDY</sequence>
<keyword evidence="2" id="KW-1185">Reference proteome</keyword>
<evidence type="ECO:0000313" key="1">
    <source>
        <dbReference type="EnsemblPlants" id="AVESA.00010b.r2.2AG0252750.1.CDS"/>
    </source>
</evidence>
<accession>A0ACD5UHI6</accession>
<name>A0ACD5UHI6_AVESA</name>
<protein>
    <submittedName>
        <fullName evidence="1">Uncharacterized protein</fullName>
    </submittedName>
</protein>
<proteinExistence type="predicted"/>
<reference evidence="1" key="1">
    <citation type="submission" date="2021-05" db="EMBL/GenBank/DDBJ databases">
        <authorList>
            <person name="Scholz U."/>
            <person name="Mascher M."/>
            <person name="Fiebig A."/>
        </authorList>
    </citation>
    <scope>NUCLEOTIDE SEQUENCE [LARGE SCALE GENOMIC DNA]</scope>
</reference>
<dbReference type="EnsemblPlants" id="AVESA.00010b.r2.2AG0252750.1">
    <property type="protein sequence ID" value="AVESA.00010b.r2.2AG0252750.1.CDS"/>
    <property type="gene ID" value="AVESA.00010b.r2.2AG0252750"/>
</dbReference>